<protein>
    <submittedName>
        <fullName evidence="9">Paraquat-inducible protein A</fullName>
    </submittedName>
</protein>
<feature type="transmembrane region" description="Helical" evidence="8">
    <location>
        <begin position="63"/>
        <end position="85"/>
    </location>
</feature>
<keyword evidence="3" id="KW-1003">Cell membrane</keyword>
<keyword evidence="4" id="KW-0997">Cell inner membrane</keyword>
<evidence type="ECO:0000256" key="2">
    <source>
        <dbReference type="ARBA" id="ARBA00007555"/>
    </source>
</evidence>
<evidence type="ECO:0000256" key="7">
    <source>
        <dbReference type="ARBA" id="ARBA00023136"/>
    </source>
</evidence>
<dbReference type="PANTHER" id="PTHR30462:SF3">
    <property type="entry name" value="INTERMEMBRANE TRANSPORT PROTEIN PQIA"/>
    <property type="match status" value="1"/>
</dbReference>
<feature type="transmembrane region" description="Helical" evidence="8">
    <location>
        <begin position="390"/>
        <end position="413"/>
    </location>
</feature>
<accession>A0A5J6WW96</accession>
<evidence type="ECO:0000256" key="1">
    <source>
        <dbReference type="ARBA" id="ARBA00004429"/>
    </source>
</evidence>
<dbReference type="Proteomes" id="UP000594034">
    <property type="component" value="Chromosome"/>
</dbReference>
<sequence length="429" mass="47014">MQRLSLSVDRSVSPTSYRHDACACGECDLLIPATELAEGESLACSRCGHLQSRHLPHSRVRPLAFGLATLVMFVLCNSFTFMAFSSHGLGREMTFLQTITTLVDAGYLFLAVVLSVTLIGFPLVYIGSVMLVVWRLDKSLHPHAMRSLGRLLCRIRPWLMVDVFLIGVLISLVKLMGMADVSMGLGFWAFVGYSIMLVLTISSLDTHWLWQQLFGHVEVALPEQGAVTAREAGLVGCHICGALNQEGENRCQRCGDHLHSRKPGGLQRTLALLITSAILYIPANIYPIMDTVFLGDDSPSTILGGVVLLWALGSYPIAAVIFIASVMVPLAKLIALFWLCWQVGAGKAHSPLAKLKLYRLTEFVGRWSMIDVFVVAILAGLIRLDNLMTIYPGPAAVSFAGVVIITMVAAMTFDPRLIWDLQEGEQKLE</sequence>
<keyword evidence="7 8" id="KW-0472">Membrane</keyword>
<dbReference type="InterPro" id="IPR005219">
    <property type="entry name" value="PqiA-like_proteobact"/>
</dbReference>
<dbReference type="GO" id="GO:0005886">
    <property type="term" value="C:plasma membrane"/>
    <property type="evidence" value="ECO:0007669"/>
    <property type="project" value="UniProtKB-SubCell"/>
</dbReference>
<feature type="transmembrane region" description="Helical" evidence="8">
    <location>
        <begin position="309"/>
        <end position="342"/>
    </location>
</feature>
<evidence type="ECO:0000256" key="4">
    <source>
        <dbReference type="ARBA" id="ARBA00022519"/>
    </source>
</evidence>
<feature type="transmembrane region" description="Helical" evidence="8">
    <location>
        <begin position="270"/>
        <end position="289"/>
    </location>
</feature>
<evidence type="ECO:0000313" key="9">
    <source>
        <dbReference type="EMBL" id="QFI53545.1"/>
    </source>
</evidence>
<comment type="similarity">
    <text evidence="2">Belongs to the PqiA family.</text>
</comment>
<dbReference type="AlphaFoldDB" id="A0A5J6WW96"/>
<feature type="transmembrane region" description="Helical" evidence="8">
    <location>
        <begin position="105"/>
        <end position="134"/>
    </location>
</feature>
<feature type="transmembrane region" description="Helical" evidence="8">
    <location>
        <begin position="185"/>
        <end position="204"/>
    </location>
</feature>
<dbReference type="InterPro" id="IPR051800">
    <property type="entry name" value="PqiA-PqiB_transport"/>
</dbReference>
<dbReference type="PANTHER" id="PTHR30462">
    <property type="entry name" value="INTERMEMBRANE TRANSPORT PROTEIN PQIB-RELATED"/>
    <property type="match status" value="1"/>
</dbReference>
<feature type="transmembrane region" description="Helical" evidence="8">
    <location>
        <begin position="363"/>
        <end position="384"/>
    </location>
</feature>
<evidence type="ECO:0000313" key="10">
    <source>
        <dbReference type="Proteomes" id="UP000594034"/>
    </source>
</evidence>
<comment type="subcellular location">
    <subcellularLocation>
        <location evidence="1">Cell inner membrane</location>
        <topology evidence="1">Multi-pass membrane protein</topology>
    </subcellularLocation>
</comment>
<gene>
    <name evidence="9" type="ORF">FE240_01795</name>
</gene>
<dbReference type="KEGG" id="asim:FE240_01795"/>
<proteinExistence type="inferred from homology"/>
<name>A0A5J6WW96_9GAMM</name>
<evidence type="ECO:0000256" key="3">
    <source>
        <dbReference type="ARBA" id="ARBA00022475"/>
    </source>
</evidence>
<reference evidence="9 10" key="1">
    <citation type="submission" date="2019-05" db="EMBL/GenBank/DDBJ databases">
        <title>OXA-830, a novel chromosomally encoded expanded-spectrum class D beta-lactamase in Aeromonas simiae.</title>
        <authorList>
            <person name="Zhou W."/>
            <person name="Chen Q."/>
        </authorList>
    </citation>
    <scope>NUCLEOTIDE SEQUENCE [LARGE SCALE GENOMIC DNA]</scope>
    <source>
        <strain evidence="9 10">A6</strain>
    </source>
</reference>
<keyword evidence="6 8" id="KW-1133">Transmembrane helix</keyword>
<dbReference type="InterPro" id="IPR007498">
    <property type="entry name" value="PqiA-like"/>
</dbReference>
<keyword evidence="5 8" id="KW-0812">Transmembrane</keyword>
<dbReference type="Pfam" id="PF04403">
    <property type="entry name" value="PqiA"/>
    <property type="match status" value="2"/>
</dbReference>
<evidence type="ECO:0000256" key="5">
    <source>
        <dbReference type="ARBA" id="ARBA00022692"/>
    </source>
</evidence>
<dbReference type="NCBIfam" id="TIGR00155">
    <property type="entry name" value="pqiA_fam"/>
    <property type="match status" value="1"/>
</dbReference>
<evidence type="ECO:0000256" key="8">
    <source>
        <dbReference type="SAM" id="Phobius"/>
    </source>
</evidence>
<dbReference type="EMBL" id="CP040449">
    <property type="protein sequence ID" value="QFI53545.1"/>
    <property type="molecule type" value="Genomic_DNA"/>
</dbReference>
<organism evidence="9 10">
    <name type="scientific">Aeromonas simiae</name>
    <dbReference type="NCBI Taxonomy" id="218936"/>
    <lineage>
        <taxon>Bacteria</taxon>
        <taxon>Pseudomonadati</taxon>
        <taxon>Pseudomonadota</taxon>
        <taxon>Gammaproteobacteria</taxon>
        <taxon>Aeromonadales</taxon>
        <taxon>Aeromonadaceae</taxon>
        <taxon>Aeromonas</taxon>
    </lineage>
</organism>
<feature type="transmembrane region" description="Helical" evidence="8">
    <location>
        <begin position="155"/>
        <end position="173"/>
    </location>
</feature>
<evidence type="ECO:0000256" key="6">
    <source>
        <dbReference type="ARBA" id="ARBA00022989"/>
    </source>
</evidence>
<keyword evidence="10" id="KW-1185">Reference proteome</keyword>